<proteinExistence type="predicted"/>
<gene>
    <name evidence="2" type="ORF">IRY30_07860</name>
</gene>
<keyword evidence="3" id="KW-1185">Reference proteome</keyword>
<keyword evidence="1" id="KW-0732">Signal</keyword>
<organism evidence="2 3">
    <name type="scientific">Corynebacterium suicordis DSM 45110</name>
    <dbReference type="NCBI Taxonomy" id="1121369"/>
    <lineage>
        <taxon>Bacteria</taxon>
        <taxon>Bacillati</taxon>
        <taxon>Actinomycetota</taxon>
        <taxon>Actinomycetes</taxon>
        <taxon>Mycobacteriales</taxon>
        <taxon>Corynebacteriaceae</taxon>
        <taxon>Corynebacterium</taxon>
    </lineage>
</organism>
<feature type="signal peptide" evidence="1">
    <location>
        <begin position="1"/>
        <end position="30"/>
    </location>
</feature>
<reference evidence="2 3" key="1">
    <citation type="submission" date="2020-10" db="EMBL/GenBank/DDBJ databases">
        <title>Novel species in genus Corynebacterium.</title>
        <authorList>
            <person name="Zhang G."/>
        </authorList>
    </citation>
    <scope>NUCLEOTIDE SEQUENCE [LARGE SCALE GENOMIC DNA]</scope>
    <source>
        <strain evidence="2 3">DSM 45110</strain>
    </source>
</reference>
<dbReference type="Proteomes" id="UP000635902">
    <property type="component" value="Unassembled WGS sequence"/>
</dbReference>
<evidence type="ECO:0000313" key="2">
    <source>
        <dbReference type="EMBL" id="MBF4553988.1"/>
    </source>
</evidence>
<dbReference type="EMBL" id="JADKMY010000002">
    <property type="protein sequence ID" value="MBF4553988.1"/>
    <property type="molecule type" value="Genomic_DNA"/>
</dbReference>
<name>A0ABR9ZM26_9CORY</name>
<protein>
    <submittedName>
        <fullName evidence="2">HtaA domain-containing protein</fullName>
    </submittedName>
</protein>
<evidence type="ECO:0000313" key="3">
    <source>
        <dbReference type="Proteomes" id="UP000635902"/>
    </source>
</evidence>
<accession>A0ABR9ZM26</accession>
<dbReference type="RefSeq" id="WP_194556863.1">
    <property type="nucleotide sequence ID" value="NZ_JADKMY010000002.1"/>
</dbReference>
<evidence type="ECO:0000256" key="1">
    <source>
        <dbReference type="SAM" id="SignalP"/>
    </source>
</evidence>
<feature type="chain" id="PRO_5046305326" evidence="1">
    <location>
        <begin position="31"/>
        <end position="350"/>
    </location>
</feature>
<comment type="caution">
    <text evidence="2">The sequence shown here is derived from an EMBL/GenBank/DDBJ whole genome shotgun (WGS) entry which is preliminary data.</text>
</comment>
<sequence length="350" mass="36990">MKTSTKVLAGALIGLVTVSYAYLNSGTALAAANVPDNLPFFPQVKENTKITVTTEDGQPAEGITVHRGDVLLVHGSGFSPDANRGGFPLPIPPGTPNGVYVLYSGFPDNWKPSEGAPGSNRTHPHDRMAWVTPPKTLNAIPTMPIDMRRSIARVSQPMDEQGNFTARIVVDPPADTAGKNFGVYVYAGAGSVNPAEEHYVPINYSPEPGPNTPAPAQPDLVLTADAVYRATNATRGGINPRNGAAKQPGNKVSFTRNTDADAVAMDGTKRFKGSITATAKFSLVEVTMKDPWVENRDGKQVLTAMISNAYNTGPDEMHRAEIGTLGAPDAAGEQKLSKGPIGFSSVRINA</sequence>